<dbReference type="Pfam" id="PF01757">
    <property type="entry name" value="Acyl_transf_3"/>
    <property type="match status" value="1"/>
</dbReference>
<dbReference type="InterPro" id="IPR050879">
    <property type="entry name" value="Acyltransferase_3"/>
</dbReference>
<accession>A0AAU7D723</accession>
<dbReference type="PANTHER" id="PTHR23028">
    <property type="entry name" value="ACETYLTRANSFERASE"/>
    <property type="match status" value="1"/>
</dbReference>
<evidence type="ECO:0000313" key="3">
    <source>
        <dbReference type="EMBL" id="XBH09718.1"/>
    </source>
</evidence>
<protein>
    <submittedName>
        <fullName evidence="3">Acyltransferase</fullName>
        <ecNumber evidence="3">2.3.-.-</ecNumber>
    </submittedName>
</protein>
<evidence type="ECO:0000256" key="1">
    <source>
        <dbReference type="SAM" id="Phobius"/>
    </source>
</evidence>
<dbReference type="InterPro" id="IPR002656">
    <property type="entry name" value="Acyl_transf_3_dom"/>
</dbReference>
<name>A0AAU7CXM8_9BACT</name>
<feature type="domain" description="Acyltransferase 3" evidence="2">
    <location>
        <begin position="33"/>
        <end position="363"/>
    </location>
</feature>
<feature type="transmembrane region" description="Helical" evidence="1">
    <location>
        <begin position="285"/>
        <end position="308"/>
    </location>
</feature>
<feature type="transmembrane region" description="Helical" evidence="1">
    <location>
        <begin position="345"/>
        <end position="366"/>
    </location>
</feature>
<dbReference type="EMBL" id="CP121194">
    <property type="protein sequence ID" value="XBH09718.1"/>
    <property type="molecule type" value="Genomic_DNA"/>
</dbReference>
<dbReference type="RefSeq" id="WP_348267225.1">
    <property type="nucleotide sequence ID" value="NZ_CP121194.1"/>
</dbReference>
<dbReference type="GO" id="GO:0016747">
    <property type="term" value="F:acyltransferase activity, transferring groups other than amino-acyl groups"/>
    <property type="evidence" value="ECO:0007669"/>
    <property type="project" value="InterPro"/>
</dbReference>
<dbReference type="EC" id="2.3.-.-" evidence="3"/>
<gene>
    <name evidence="3" type="ORF">P4G45_14675</name>
    <name evidence="4" type="ORF">P8936_15630</name>
</gene>
<proteinExistence type="predicted"/>
<feature type="transmembrane region" description="Helical" evidence="1">
    <location>
        <begin position="222"/>
        <end position="238"/>
    </location>
</feature>
<dbReference type="AlphaFoldDB" id="A0AAU7CXM8"/>
<evidence type="ECO:0000259" key="2">
    <source>
        <dbReference type="Pfam" id="PF01757"/>
    </source>
</evidence>
<dbReference type="EMBL" id="CP121195">
    <property type="protein sequence ID" value="XBH13104.1"/>
    <property type="molecule type" value="Genomic_DNA"/>
</dbReference>
<feature type="transmembrane region" description="Helical" evidence="1">
    <location>
        <begin position="114"/>
        <end position="133"/>
    </location>
</feature>
<keyword evidence="3" id="KW-0012">Acyltransferase</keyword>
<organism evidence="3">
    <name type="scientific">Edaphobacter paludis</name>
    <dbReference type="NCBI Taxonomy" id="3035702"/>
    <lineage>
        <taxon>Bacteria</taxon>
        <taxon>Pseudomonadati</taxon>
        <taxon>Acidobacteriota</taxon>
        <taxon>Terriglobia</taxon>
        <taxon>Terriglobales</taxon>
        <taxon>Acidobacteriaceae</taxon>
        <taxon>Edaphobacter</taxon>
    </lineage>
</organism>
<keyword evidence="1" id="KW-0812">Transmembrane</keyword>
<keyword evidence="1" id="KW-0472">Membrane</keyword>
<feature type="transmembrane region" description="Helical" evidence="1">
    <location>
        <begin position="68"/>
        <end position="93"/>
    </location>
</feature>
<dbReference type="KEGG" id="epl:P4G45_14675"/>
<feature type="transmembrane region" description="Helical" evidence="1">
    <location>
        <begin position="320"/>
        <end position="339"/>
    </location>
</feature>
<feature type="transmembrane region" description="Helical" evidence="1">
    <location>
        <begin position="258"/>
        <end position="279"/>
    </location>
</feature>
<sequence length="381" mass="42680">MSVSPIALPTTRLEQDTESISIRVQNRPEKRFHELDSMRGLAALVVVFHHYAHMFFPDGKIGTGVTKLVLFPFLAGHASVMLFFLLSGFVLSLPFIRGKSQPYLIFIQRRVLRIYGPYLGALLLSLAGCALWHNRFGAIQWASITWNHPVELKSVIQHVLFIGDYDYTQYNTAFWSLVYEMRISLIFPLLFIIVSRLSLISSIFVIGGFTLAGIHVGVHQTLITFEYIAIFLVGILLAKNMDRVGVLYKSISPMWRILFALLSATVYICGHSLVVYGPIWHLGDLPTALGAAGLMVIALNSVLASRLLDTPIPSFLGRISYSLYLVHGTVLFAMTALMGNKISHLLFFGLYLTVSILLSWGFYLGVEAPFMEMSRRVGRKT</sequence>
<keyword evidence="1" id="KW-1133">Transmembrane helix</keyword>
<evidence type="ECO:0000313" key="4">
    <source>
        <dbReference type="EMBL" id="XBH13104.1"/>
    </source>
</evidence>
<keyword evidence="3" id="KW-0808">Transferase</keyword>
<accession>A0AAU7CXM8</accession>
<reference evidence="3" key="1">
    <citation type="submission" date="2023-03" db="EMBL/GenBank/DDBJ databases">
        <title>Edaphobacter sp.</title>
        <authorList>
            <person name="Huber K.J."/>
            <person name="Papendorf J."/>
            <person name="Pilke C."/>
            <person name="Bunk B."/>
            <person name="Sproeer C."/>
            <person name="Pester M."/>
        </authorList>
    </citation>
    <scope>NUCLEOTIDE SEQUENCE</scope>
    <source>
        <strain evidence="3">DSM 109919</strain>
        <strain evidence="4">DSM 109920</strain>
    </source>
</reference>